<dbReference type="AlphaFoldDB" id="A0A8T0XBD3"/>
<evidence type="ECO:0000313" key="2">
    <source>
        <dbReference type="Proteomes" id="UP000823388"/>
    </source>
</evidence>
<dbReference type="EMBL" id="CM029037">
    <property type="protein sequence ID" value="KAG2658822.1"/>
    <property type="molecule type" value="Genomic_DNA"/>
</dbReference>
<gene>
    <name evidence="1" type="ORF">PVAP13_1KG317505</name>
</gene>
<name>A0A8T0XBD3_PANVG</name>
<reference evidence="1" key="1">
    <citation type="submission" date="2020-05" db="EMBL/GenBank/DDBJ databases">
        <title>WGS assembly of Panicum virgatum.</title>
        <authorList>
            <person name="Lovell J.T."/>
            <person name="Jenkins J."/>
            <person name="Shu S."/>
            <person name="Juenger T.E."/>
            <person name="Schmutz J."/>
        </authorList>
    </citation>
    <scope>NUCLEOTIDE SEQUENCE</scope>
    <source>
        <strain evidence="1">AP13</strain>
    </source>
</reference>
<proteinExistence type="predicted"/>
<accession>A0A8T0XBD3</accession>
<dbReference type="Proteomes" id="UP000823388">
    <property type="component" value="Chromosome 1K"/>
</dbReference>
<comment type="caution">
    <text evidence="1">The sequence shown here is derived from an EMBL/GenBank/DDBJ whole genome shotgun (WGS) entry which is preliminary data.</text>
</comment>
<keyword evidence="2" id="KW-1185">Reference proteome</keyword>
<protein>
    <submittedName>
        <fullName evidence="1">Uncharacterized protein</fullName>
    </submittedName>
</protein>
<evidence type="ECO:0000313" key="1">
    <source>
        <dbReference type="EMBL" id="KAG2658822.1"/>
    </source>
</evidence>
<organism evidence="1 2">
    <name type="scientific">Panicum virgatum</name>
    <name type="common">Blackwell switchgrass</name>
    <dbReference type="NCBI Taxonomy" id="38727"/>
    <lineage>
        <taxon>Eukaryota</taxon>
        <taxon>Viridiplantae</taxon>
        <taxon>Streptophyta</taxon>
        <taxon>Embryophyta</taxon>
        <taxon>Tracheophyta</taxon>
        <taxon>Spermatophyta</taxon>
        <taxon>Magnoliopsida</taxon>
        <taxon>Liliopsida</taxon>
        <taxon>Poales</taxon>
        <taxon>Poaceae</taxon>
        <taxon>PACMAD clade</taxon>
        <taxon>Panicoideae</taxon>
        <taxon>Panicodae</taxon>
        <taxon>Paniceae</taxon>
        <taxon>Panicinae</taxon>
        <taxon>Panicum</taxon>
        <taxon>Panicum sect. Hiantes</taxon>
    </lineage>
</organism>
<sequence length="168" mass="18971">MLSFCDGFDGGIFVAGCRVLPGGSFVLRRNSAEARGEHAALLHVPQHGQGHLRRAEERSRRSFALLCSHVEIRRSRRGADEGRRSEAALERVEEASRQKKSKSVQSRRAVGVCLPRPRTLTFYRGGARMRKVHFALHTYCRASARRRAASAFRNWCLDNRIKGKSQIL</sequence>